<dbReference type="EMBL" id="CP036276">
    <property type="protein sequence ID" value="QDU42466.1"/>
    <property type="molecule type" value="Genomic_DNA"/>
</dbReference>
<comment type="cofactor">
    <cofactor evidence="6">
        <name>Zn(2+)</name>
        <dbReference type="ChEBI" id="CHEBI:29105"/>
    </cofactor>
    <text evidence="6">Binds 1 zinc ion per subunit.</text>
</comment>
<evidence type="ECO:0000313" key="9">
    <source>
        <dbReference type="Proteomes" id="UP000319383"/>
    </source>
</evidence>
<evidence type="ECO:0000256" key="1">
    <source>
        <dbReference type="ARBA" id="ARBA00022670"/>
    </source>
</evidence>
<gene>
    <name evidence="8" type="ORF">Mal52_09270</name>
</gene>
<protein>
    <recommendedName>
        <fullName evidence="7">Peptidase M48 domain-containing protein</fullName>
    </recommendedName>
</protein>
<name>A0A517ZJ23_9PLAN</name>
<evidence type="ECO:0000256" key="3">
    <source>
        <dbReference type="ARBA" id="ARBA00022801"/>
    </source>
</evidence>
<dbReference type="Pfam" id="PF01435">
    <property type="entry name" value="Peptidase_M48"/>
    <property type="match status" value="1"/>
</dbReference>
<keyword evidence="9" id="KW-1185">Reference proteome</keyword>
<dbReference type="GO" id="GO:0004222">
    <property type="term" value="F:metalloendopeptidase activity"/>
    <property type="evidence" value="ECO:0007669"/>
    <property type="project" value="InterPro"/>
</dbReference>
<evidence type="ECO:0000259" key="7">
    <source>
        <dbReference type="Pfam" id="PF01435"/>
    </source>
</evidence>
<proteinExistence type="inferred from homology"/>
<evidence type="ECO:0000256" key="4">
    <source>
        <dbReference type="ARBA" id="ARBA00022833"/>
    </source>
</evidence>
<dbReference type="GO" id="GO:0046872">
    <property type="term" value="F:metal ion binding"/>
    <property type="evidence" value="ECO:0007669"/>
    <property type="project" value="UniProtKB-KW"/>
</dbReference>
<dbReference type="GO" id="GO:0006508">
    <property type="term" value="P:proteolysis"/>
    <property type="evidence" value="ECO:0007669"/>
    <property type="project" value="UniProtKB-KW"/>
</dbReference>
<comment type="similarity">
    <text evidence="6">Belongs to the peptidase M48 family.</text>
</comment>
<accession>A0A517ZJ23</accession>
<keyword evidence="4 6" id="KW-0862">Zinc</keyword>
<evidence type="ECO:0000313" key="8">
    <source>
        <dbReference type="EMBL" id="QDU42466.1"/>
    </source>
</evidence>
<keyword evidence="1 6" id="KW-0645">Protease</keyword>
<sequence>MLEIPDTLNVPAYHTEVAAYLQNEQAELWQWFAANCLGKDHIDAVRLELLKSAYRVDDQTTPRLQDLAHEAAQQLGLDVPITLYHAQRSVNGLNAHLTFLPGEVHIVLHGSIAEVLDDVELRALFGHELSHYIFWTGWDGKFFVADEILAALTNDGPQGSPQSESHRLFRLYAEIFCDRGARIACGELLPTISTLVKTETSVREVNAESYLKQAEEIAGSESSKTAERTHPECYIRTRALQLWDEQSTGVEKEIRRMIEGPLALNELDLLAQSRIDRFTRRLVDAFLSSAWLQTDKLLGHARLFFDGYEPPVESQIDEQLSADLQTHDAPLRDYYCYVLLDFVTTDRELDEAPLAAALRLTERLQMDSRFGEIVHKELGIGKKQLAKLRRDAKTIVDQAAQESEAS</sequence>
<dbReference type="Gene3D" id="3.30.2010.10">
    <property type="entry name" value="Metalloproteases ('zincins'), catalytic domain"/>
    <property type="match status" value="1"/>
</dbReference>
<evidence type="ECO:0000256" key="2">
    <source>
        <dbReference type="ARBA" id="ARBA00022723"/>
    </source>
</evidence>
<dbReference type="InterPro" id="IPR001915">
    <property type="entry name" value="Peptidase_M48"/>
</dbReference>
<keyword evidence="3 6" id="KW-0378">Hydrolase</keyword>
<keyword evidence="5 6" id="KW-0482">Metalloprotease</keyword>
<dbReference type="Proteomes" id="UP000319383">
    <property type="component" value="Chromosome"/>
</dbReference>
<dbReference type="KEGG" id="sdyn:Mal52_09270"/>
<dbReference type="RefSeq" id="WP_145374515.1">
    <property type="nucleotide sequence ID" value="NZ_CP036276.1"/>
</dbReference>
<dbReference type="AlphaFoldDB" id="A0A517ZJ23"/>
<feature type="domain" description="Peptidase M48" evidence="7">
    <location>
        <begin position="59"/>
        <end position="132"/>
    </location>
</feature>
<organism evidence="8 9">
    <name type="scientific">Symmachiella dynata</name>
    <dbReference type="NCBI Taxonomy" id="2527995"/>
    <lineage>
        <taxon>Bacteria</taxon>
        <taxon>Pseudomonadati</taxon>
        <taxon>Planctomycetota</taxon>
        <taxon>Planctomycetia</taxon>
        <taxon>Planctomycetales</taxon>
        <taxon>Planctomycetaceae</taxon>
        <taxon>Symmachiella</taxon>
    </lineage>
</organism>
<evidence type="ECO:0000256" key="6">
    <source>
        <dbReference type="RuleBase" id="RU003983"/>
    </source>
</evidence>
<evidence type="ECO:0000256" key="5">
    <source>
        <dbReference type="ARBA" id="ARBA00023049"/>
    </source>
</evidence>
<reference evidence="8 9" key="1">
    <citation type="submission" date="2019-02" db="EMBL/GenBank/DDBJ databases">
        <title>Deep-cultivation of Planctomycetes and their phenomic and genomic characterization uncovers novel biology.</title>
        <authorList>
            <person name="Wiegand S."/>
            <person name="Jogler M."/>
            <person name="Boedeker C."/>
            <person name="Pinto D."/>
            <person name="Vollmers J."/>
            <person name="Rivas-Marin E."/>
            <person name="Kohn T."/>
            <person name="Peeters S.H."/>
            <person name="Heuer A."/>
            <person name="Rast P."/>
            <person name="Oberbeckmann S."/>
            <person name="Bunk B."/>
            <person name="Jeske O."/>
            <person name="Meyerdierks A."/>
            <person name="Storesund J.E."/>
            <person name="Kallscheuer N."/>
            <person name="Luecker S."/>
            <person name="Lage O.M."/>
            <person name="Pohl T."/>
            <person name="Merkel B.J."/>
            <person name="Hornburger P."/>
            <person name="Mueller R.-W."/>
            <person name="Bruemmer F."/>
            <person name="Labrenz M."/>
            <person name="Spormann A.M."/>
            <person name="Op den Camp H."/>
            <person name="Overmann J."/>
            <person name="Amann R."/>
            <person name="Jetten M.S.M."/>
            <person name="Mascher T."/>
            <person name="Medema M.H."/>
            <person name="Devos D.P."/>
            <person name="Kaster A.-K."/>
            <person name="Ovreas L."/>
            <person name="Rohde M."/>
            <person name="Galperin M.Y."/>
            <person name="Jogler C."/>
        </authorList>
    </citation>
    <scope>NUCLEOTIDE SEQUENCE [LARGE SCALE GENOMIC DNA]</scope>
    <source>
        <strain evidence="8 9">Mal52</strain>
    </source>
</reference>
<keyword evidence="2" id="KW-0479">Metal-binding</keyword>